<sequence>MVFSAVSGTAIGAWLSGAMTTSVALAPPVLIGSQGGLAAALGHAGGMQLNSSTLGTFGNSLNVTKQLYTLLKDVYNGTTSPASLAQGLTALTLFPTLGIFGAVTSVSVCVALLTLKGWISYNQASIGWNARAGNNGRNPYVDEYWEDMFDRIVDAVLNVGSVIANPFSIFSIVVANVVGKLSDGNHYDPAAVSRAYAGVPIGYTIITEGIRLVAKYSNNVNPGEVAHSMYGFLIGIPVCIGSVLSSIWYWNELKEKCHITKFFGKITDFMKCVGDVLRKFFLSVWKDYLKPAVRAVGRVIGVSAWNAVVPNPFRVVEDDNGAMVETPTIRREEPKAVADWFERHLSAKRHLTLCEQVQWSLPICTYPRSGALPNNSLLQWFSGNVDARTTVCWKSAINIPVNLLSLTTAQLASLLERFITNISIEGEVVVINRDHVRCTLEIGYNESYFNCFIRISFTVKTCEVVVPFYLVLTPPSESTDSNSSIAYLVAWQVTPSLLEQMLNSLVEVHPLIGALLQSKTECDIQEFRQATNHIMRWDQRNINFDGKGYWISWAVGKVIDWTAGWFGALDELKKSKFESNMVPDDWYKTPSQLTDQEWAVSCFHLLALYESGLQPGTYVACDPLADLPSNIFSGEAQLWRYVSSPGYCLADAAYMQMPVEGKAVKVQISRAWNENARYKSVSYGIIRQRFGVPDKNALIHLAYWAGLRITVGEKVRDRIEYSTSVITGNCPCSMHVGVCELQDKEFDDQIVIAFCQRHAGMRSVEEVDDPGTEYLMNKPLGGDIGPKLSQVLVNWNRSRAKEVAVIKKKKKAVVAGEALQKLEVAAKPKQACGVTARVMDYYASLKGKLIGDDVQHSNMVAGRMLFENLTNRFNRACKKRVSHDNCVEHGWLADFFGWTTFVEAELPPVIETIKGAGSLKTIMNQVTECYMRRHLDALQDKFTNNKTEAIEVLNSNHVPRGRFTFALGFEDATMERQPPHWQWLTDSVSPSETYKTDIRLEDMRRMLKRIDIAGSKISGKQWEEQVKRAGRYILPKRVDENRGAYASRAFFKMQQLERADPNFFGEPRTVLDPTAGYGGFAEYWSQRYYKNEPRVYLASTLVEPGHRPFEAHGLSQGSNTRVYSLTGPECVDRGNIKDERTRIRLYHETRRFRGIDLLLMDAGEYSNDLEVNKRFWLQAGPKELVSFLHATLDLQAKLLNVGGKFCTKINGVFEGVTEVVHQLSRHFNKVKAIKLATTPFNSTEWYLLCSGYDPNRGCSRARAEHLVNSIIDLIYGGLVQALHHTHTRGKGAKPRRWNGWLEPGTGGLLHTLKEDDSYPEGIHLKIPGSNFDEKWMPNWHDRIKLFERQVFRRFGRQRLNKSVSRPWSNVAPVGTIMMKQETKQVKNTANAFLSDATSRIWGLGLTNSTFCHTQQTSDWKEKSTNKRLDVSPGKIELGSLIKLKKAMDLLETRYSHSIKKKCRLLAKDEVLVRINNRGSTGLLDPGHNLKEYIDRNPDWYESALRRIYKWQNGDPTDTYFTVRAKNEPKKKKIVDSDGKFELKPGVSIDELEEHNTQGHRFIQFADAESRLAHYILLGDVIGRGGKTKLYKGTINGCPPMYQGKVMRALWDMASKKEDRVYDEGWNEESDVGIGFMKNMAINTGYNKLCGSGETMAANIDFSGWDGTVTAAERLLEADWLAGYYPDDLRSAIMNCCKEMAFAICVDDDGNVWVRRGQRGSGELLTSIGNTRLVTANTRVAFADATGLTLEEVCETVGEIAFDIGGEIKVIEITNHPQLTDGDDVYLVTSAEFMRLFRANAGEAFNRLAKSIRSGNTGGMGVCSTFEEIEFCSHSYAPVVIGPMARKVSGTGHQLKHFCLTERGYKLWYLPCRATADIFSRLRLTLKMSTTKWDPDDLEPDGCVAITRSKVLSYLLLYPHIRSVRTFCITVLAHIGDGSINWQEAMRRYSWNRLTNQQTGIGALKSVYKSTGLDDIGLMAYSRELKWMYALKYNVNLTGHKCRVRPSEYLLLMFKFLLLVGLTYPQIIEWDSSYGKSFCNYVVAHKLHLNKMYRERISTPTLSQWLNEAISENQPARVRLEDSVTVKMNLIHQKQLNLRSEATAMRAWPKLFGPEKV</sequence>
<evidence type="ECO:0000256" key="11">
    <source>
        <dbReference type="ARBA" id="ARBA00047984"/>
    </source>
</evidence>
<dbReference type="GO" id="GO:0039694">
    <property type="term" value="P:viral RNA genome replication"/>
    <property type="evidence" value="ECO:0007669"/>
    <property type="project" value="InterPro"/>
</dbReference>
<keyword evidence="7" id="KW-0378">Hydrolase</keyword>
<dbReference type="GO" id="GO:0032259">
    <property type="term" value="P:methylation"/>
    <property type="evidence" value="ECO:0007669"/>
    <property type="project" value="InterPro"/>
</dbReference>
<keyword evidence="6" id="KW-0548">Nucleotidyltransferase</keyword>
<dbReference type="SUPFAM" id="SSF56672">
    <property type="entry name" value="DNA/RNA polymerases"/>
    <property type="match status" value="1"/>
</dbReference>
<dbReference type="InterPro" id="IPR029063">
    <property type="entry name" value="SAM-dependent_MTases_sf"/>
</dbReference>
<keyword evidence="3" id="KW-1048">Host nucleus</keyword>
<evidence type="ECO:0000256" key="12">
    <source>
        <dbReference type="SAM" id="Phobius"/>
    </source>
</evidence>
<evidence type="ECO:0000256" key="3">
    <source>
        <dbReference type="ARBA" id="ARBA00022562"/>
    </source>
</evidence>
<evidence type="ECO:0000256" key="5">
    <source>
        <dbReference type="ARBA" id="ARBA00022679"/>
    </source>
</evidence>
<dbReference type="Pfam" id="PF01728">
    <property type="entry name" value="FtsJ"/>
    <property type="match status" value="1"/>
</dbReference>
<dbReference type="GO" id="GO:0006397">
    <property type="term" value="P:mRNA processing"/>
    <property type="evidence" value="ECO:0007669"/>
    <property type="project" value="UniProtKB-KW"/>
</dbReference>
<keyword evidence="12" id="KW-0812">Transmembrane</keyword>
<dbReference type="GO" id="GO:0008168">
    <property type="term" value="F:methyltransferase activity"/>
    <property type="evidence" value="ECO:0007669"/>
    <property type="project" value="InterPro"/>
</dbReference>
<comment type="catalytic activity">
    <reaction evidence="11">
        <text>ATP + H2O = ADP + phosphate + H(+)</text>
        <dbReference type="Rhea" id="RHEA:13065"/>
        <dbReference type="ChEBI" id="CHEBI:15377"/>
        <dbReference type="ChEBI" id="CHEBI:15378"/>
        <dbReference type="ChEBI" id="CHEBI:30616"/>
        <dbReference type="ChEBI" id="CHEBI:43474"/>
        <dbReference type="ChEBI" id="CHEBI:456216"/>
        <dbReference type="EC" id="3.6.4.13"/>
    </reaction>
</comment>
<feature type="transmembrane region" description="Helical" evidence="12">
    <location>
        <begin position="93"/>
        <end position="115"/>
    </location>
</feature>
<name>A0A8A6RQ02_9FLAV</name>
<evidence type="ECO:0000259" key="13">
    <source>
        <dbReference type="PROSITE" id="PS50507"/>
    </source>
</evidence>
<evidence type="ECO:0000256" key="4">
    <source>
        <dbReference type="ARBA" id="ARBA00022664"/>
    </source>
</evidence>
<dbReference type="GO" id="GO:0042025">
    <property type="term" value="C:host cell nucleus"/>
    <property type="evidence" value="ECO:0007669"/>
    <property type="project" value="UniProtKB-SubCell"/>
</dbReference>
<dbReference type="EMBL" id="MW208762">
    <property type="protein sequence ID" value="QTJ63570.1"/>
    <property type="molecule type" value="Genomic_RNA"/>
</dbReference>
<dbReference type="InterPro" id="IPR002877">
    <property type="entry name" value="RNA_MeTrfase_FtsJ_dom"/>
</dbReference>
<dbReference type="PROSITE" id="PS50507">
    <property type="entry name" value="RDRP_SSRNA_POS"/>
    <property type="match status" value="1"/>
</dbReference>
<comment type="subcellular location">
    <subcellularLocation>
        <location evidence="1">Host nucleus</location>
    </subcellularLocation>
</comment>
<proteinExistence type="predicted"/>
<keyword evidence="5" id="KW-0808">Transferase</keyword>
<dbReference type="Gene3D" id="3.40.50.150">
    <property type="entry name" value="Vaccinia Virus protein VP39"/>
    <property type="match status" value="1"/>
</dbReference>
<keyword evidence="2" id="KW-0696">RNA-directed RNA polymerase</keyword>
<evidence type="ECO:0000256" key="1">
    <source>
        <dbReference type="ARBA" id="ARBA00004147"/>
    </source>
</evidence>
<feature type="transmembrane region" description="Helical" evidence="12">
    <location>
        <begin position="230"/>
        <end position="250"/>
    </location>
</feature>
<evidence type="ECO:0000256" key="9">
    <source>
        <dbReference type="ARBA" id="ARBA00022953"/>
    </source>
</evidence>
<reference evidence="14" key="2">
    <citation type="journal article" date="2021" name="Virus Evol.">
        <title>Viromics of extant insect orders unveil the evolution of the flavi-like superfamily.</title>
        <authorList>
            <person name="Sofia P."/>
            <person name="Simon K."/>
            <person name="Florian Z."/>
            <person name="Alexander D."/>
            <person name="Malte P."/>
            <person name="Shanlin L."/>
            <person name="Xin Z."/>
            <person name="Christian D."/>
            <person name="Bernhard M."/>
            <person name="Sandra J."/>
        </authorList>
    </citation>
    <scope>NUCLEOTIDE SEQUENCE</scope>
    <source>
        <strain evidence="14">OKIAV350</strain>
    </source>
</reference>
<keyword evidence="7" id="KW-0547">Nucleotide-binding</keyword>
<dbReference type="GO" id="GO:0003724">
    <property type="term" value="F:RNA helicase activity"/>
    <property type="evidence" value="ECO:0007669"/>
    <property type="project" value="UniProtKB-EC"/>
</dbReference>
<keyword evidence="8" id="KW-0694">RNA-binding</keyword>
<evidence type="ECO:0000256" key="10">
    <source>
        <dbReference type="ARBA" id="ARBA00023136"/>
    </source>
</evidence>
<keyword evidence="7" id="KW-0067">ATP-binding</keyword>
<keyword evidence="12" id="KW-1133">Transmembrane helix</keyword>
<accession>A0A8A6RQ02</accession>
<evidence type="ECO:0000256" key="8">
    <source>
        <dbReference type="ARBA" id="ARBA00022884"/>
    </source>
</evidence>
<dbReference type="SUPFAM" id="SSF53335">
    <property type="entry name" value="S-adenosyl-L-methionine-dependent methyltransferases"/>
    <property type="match status" value="1"/>
</dbReference>
<organism evidence="14">
    <name type="scientific">Hymenopteran flavi-related virus</name>
    <dbReference type="NCBI Taxonomy" id="2822563"/>
    <lineage>
        <taxon>Viruses</taxon>
        <taxon>Riboviria</taxon>
        <taxon>Orthornavirae</taxon>
        <taxon>Kitrinoviricota</taxon>
        <taxon>Flasuviricetes</taxon>
        <taxon>Amarillovirales</taxon>
        <taxon>Flaviviridae</taxon>
    </lineage>
</organism>
<dbReference type="InterPro" id="IPR043502">
    <property type="entry name" value="DNA/RNA_pol_sf"/>
</dbReference>
<evidence type="ECO:0000256" key="7">
    <source>
        <dbReference type="ARBA" id="ARBA00022806"/>
    </source>
</evidence>
<evidence type="ECO:0000256" key="6">
    <source>
        <dbReference type="ARBA" id="ARBA00022695"/>
    </source>
</evidence>
<keyword evidence="7" id="KW-0347">Helicase</keyword>
<dbReference type="GO" id="GO:0003723">
    <property type="term" value="F:RNA binding"/>
    <property type="evidence" value="ECO:0007669"/>
    <property type="project" value="UniProtKB-KW"/>
</dbReference>
<protein>
    <submittedName>
        <fullName evidence="14">Polyprotein</fullName>
    </submittedName>
</protein>
<keyword evidence="10 12" id="KW-0472">Membrane</keyword>
<keyword evidence="4" id="KW-0507">mRNA processing</keyword>
<reference evidence="14" key="1">
    <citation type="submission" date="2020-11" db="EMBL/GenBank/DDBJ databases">
        <authorList>
            <person name="Paraskevopoulou S."/>
            <person name="Kaefer S."/>
            <person name="Zirkel F."/>
            <person name="Donath A."/>
            <person name="Petersen M."/>
            <person name="Liu S."/>
            <person name="Zhou X."/>
            <person name="Drosten C."/>
            <person name="Misof B."/>
            <person name="Junglen S."/>
        </authorList>
    </citation>
    <scope>NUCLEOTIDE SEQUENCE</scope>
    <source>
        <strain evidence="14">OKIAV350</strain>
    </source>
</reference>
<dbReference type="InterPro" id="IPR007094">
    <property type="entry name" value="RNA-dir_pol_PSvirus"/>
</dbReference>
<evidence type="ECO:0000313" key="14">
    <source>
        <dbReference type="EMBL" id="QTJ63570.1"/>
    </source>
</evidence>
<evidence type="ECO:0000256" key="2">
    <source>
        <dbReference type="ARBA" id="ARBA00022484"/>
    </source>
</evidence>
<keyword evidence="9" id="KW-0693">Viral RNA replication</keyword>
<dbReference type="GO" id="GO:0003968">
    <property type="term" value="F:RNA-directed RNA polymerase activity"/>
    <property type="evidence" value="ECO:0007669"/>
    <property type="project" value="UniProtKB-KW"/>
</dbReference>
<feature type="domain" description="RdRp catalytic" evidence="13">
    <location>
        <begin position="1654"/>
        <end position="1796"/>
    </location>
</feature>